<reference evidence="12" key="1">
    <citation type="submission" date="2016-10" db="EMBL/GenBank/DDBJ databases">
        <authorList>
            <person name="Varghese N."/>
            <person name="Submissions S."/>
        </authorList>
    </citation>
    <scope>NUCLEOTIDE SEQUENCE [LARGE SCALE GENOMIC DNA]</scope>
    <source>
        <strain evidence="12">CECT 8338</strain>
    </source>
</reference>
<dbReference type="STRING" id="1434072.SAMN05216210_2585"/>
<dbReference type="AlphaFoldDB" id="A0A1H2GVQ7"/>
<feature type="transmembrane region" description="Helical" evidence="9">
    <location>
        <begin position="230"/>
        <end position="249"/>
    </location>
</feature>
<name>A0A1H2GVQ7_9GAMM</name>
<evidence type="ECO:0000259" key="10">
    <source>
        <dbReference type="Pfam" id="PF02355"/>
    </source>
</evidence>
<feature type="transmembrane region" description="Helical" evidence="9">
    <location>
        <begin position="12"/>
        <end position="33"/>
    </location>
</feature>
<keyword evidence="7 9" id="KW-0811">Translocation</keyword>
<accession>A0A1H2GVQ7</accession>
<dbReference type="EMBL" id="LT629787">
    <property type="protein sequence ID" value="SDU23704.1"/>
    <property type="molecule type" value="Genomic_DNA"/>
</dbReference>
<organism evidence="11 12">
    <name type="scientific">Halopseudomonas salegens</name>
    <dbReference type="NCBI Taxonomy" id="1434072"/>
    <lineage>
        <taxon>Bacteria</taxon>
        <taxon>Pseudomonadati</taxon>
        <taxon>Pseudomonadota</taxon>
        <taxon>Gammaproteobacteria</taxon>
        <taxon>Pseudomonadales</taxon>
        <taxon>Pseudomonadaceae</taxon>
        <taxon>Halopseudomonas</taxon>
    </lineage>
</organism>
<dbReference type="InterPro" id="IPR022813">
    <property type="entry name" value="SecD/SecF_arch_bac"/>
</dbReference>
<dbReference type="RefSeq" id="WP_092387522.1">
    <property type="nucleotide sequence ID" value="NZ_LT629787.1"/>
</dbReference>
<dbReference type="PANTHER" id="PTHR30081">
    <property type="entry name" value="PROTEIN-EXPORT MEMBRANE PROTEIN SEC"/>
    <property type="match status" value="1"/>
</dbReference>
<evidence type="ECO:0000256" key="6">
    <source>
        <dbReference type="ARBA" id="ARBA00022989"/>
    </source>
</evidence>
<dbReference type="InterPro" id="IPR055344">
    <property type="entry name" value="SecD_SecF_C_bact"/>
</dbReference>
<feature type="domain" description="Protein export membrane protein SecD/SecF C-terminal" evidence="10">
    <location>
        <begin position="107"/>
        <end position="285"/>
    </location>
</feature>
<dbReference type="GO" id="GO:0006605">
    <property type="term" value="P:protein targeting"/>
    <property type="evidence" value="ECO:0007669"/>
    <property type="project" value="UniProtKB-UniRule"/>
</dbReference>
<dbReference type="OrthoDB" id="9774769at2"/>
<keyword evidence="6 9" id="KW-1133">Transmembrane helix</keyword>
<dbReference type="Proteomes" id="UP000243924">
    <property type="component" value="Chromosome I"/>
</dbReference>
<feature type="transmembrane region" description="Helical" evidence="9">
    <location>
        <begin position="255"/>
        <end position="276"/>
    </location>
</feature>
<dbReference type="GO" id="GO:0005886">
    <property type="term" value="C:plasma membrane"/>
    <property type="evidence" value="ECO:0007669"/>
    <property type="project" value="UniProtKB-SubCell"/>
</dbReference>
<evidence type="ECO:0000256" key="8">
    <source>
        <dbReference type="ARBA" id="ARBA00023136"/>
    </source>
</evidence>
<feature type="transmembrane region" description="Helical" evidence="9">
    <location>
        <begin position="182"/>
        <end position="203"/>
    </location>
</feature>
<dbReference type="InterPro" id="IPR048634">
    <property type="entry name" value="SecD_SecF_C"/>
</dbReference>
<keyword evidence="4 9" id="KW-0812">Transmembrane</keyword>
<dbReference type="GO" id="GO:0015450">
    <property type="term" value="F:protein-transporting ATPase activity"/>
    <property type="evidence" value="ECO:0007669"/>
    <property type="project" value="InterPro"/>
</dbReference>
<dbReference type="PRINTS" id="PR01755">
    <property type="entry name" value="SECFTRNLCASE"/>
</dbReference>
<keyword evidence="12" id="KW-1185">Reference proteome</keyword>
<evidence type="ECO:0000313" key="11">
    <source>
        <dbReference type="EMBL" id="SDU23704.1"/>
    </source>
</evidence>
<evidence type="ECO:0000313" key="12">
    <source>
        <dbReference type="Proteomes" id="UP000243924"/>
    </source>
</evidence>
<sequence>MITKKTIKFMALRKLFFAIAIVLMVGSIASLAYKQLNLGLDFTGGALVELNYSQAADLQNIRQTLQGAGWEDAIVQNFGSSQDVIIRLASDNPNLGSEIADLMQREEGGDLTVSRVEFIGPQVGEELRDKGGMGLLLAMAGVLLYVTLRFQMKFAVGAIVALVHDVIFTLGVFSIFGLSFDLTVLAALLAVIGYSLNDTIVVFDRVRENLRLMHKADLEEVINVSTTQTLARTLATSASTILVLLALLIFGGENIYGFALALLIGVIIGTYSSIYVSNGLLMTMRLTREDLIPPQLEEEEDARP</sequence>
<dbReference type="GO" id="GO:0065002">
    <property type="term" value="P:intracellular protein transmembrane transport"/>
    <property type="evidence" value="ECO:0007669"/>
    <property type="project" value="UniProtKB-UniRule"/>
</dbReference>
<dbReference type="InterPro" id="IPR005665">
    <property type="entry name" value="SecF_bac"/>
</dbReference>
<keyword evidence="5 9" id="KW-0653">Protein transport</keyword>
<evidence type="ECO:0000256" key="9">
    <source>
        <dbReference type="HAMAP-Rule" id="MF_01464"/>
    </source>
</evidence>
<comment type="subcellular location">
    <subcellularLocation>
        <location evidence="1 9">Cell membrane</location>
        <topology evidence="1 9">Multi-pass membrane protein</topology>
    </subcellularLocation>
</comment>
<dbReference type="InterPro" id="IPR022646">
    <property type="entry name" value="SecD/SecF_CS"/>
</dbReference>
<dbReference type="NCBIfam" id="TIGR00966">
    <property type="entry name" value="transloc_SecF"/>
    <property type="match status" value="1"/>
</dbReference>
<dbReference type="HAMAP" id="MF_01464_B">
    <property type="entry name" value="SecF_B"/>
    <property type="match status" value="1"/>
</dbReference>
<evidence type="ECO:0000256" key="4">
    <source>
        <dbReference type="ARBA" id="ARBA00022692"/>
    </source>
</evidence>
<feature type="transmembrane region" description="Helical" evidence="9">
    <location>
        <begin position="131"/>
        <end position="148"/>
    </location>
</feature>
<protein>
    <recommendedName>
        <fullName evidence="9">Protein-export membrane protein SecF</fullName>
    </recommendedName>
</protein>
<dbReference type="PANTHER" id="PTHR30081:SF8">
    <property type="entry name" value="PROTEIN TRANSLOCASE SUBUNIT SECF"/>
    <property type="match status" value="1"/>
</dbReference>
<dbReference type="NCBIfam" id="TIGR00916">
    <property type="entry name" value="2A0604s01"/>
    <property type="match status" value="1"/>
</dbReference>
<evidence type="ECO:0000256" key="5">
    <source>
        <dbReference type="ARBA" id="ARBA00022927"/>
    </source>
</evidence>
<proteinExistence type="inferred from homology"/>
<comment type="similarity">
    <text evidence="9">Belongs to the SecD/SecF family. SecF subfamily.</text>
</comment>
<evidence type="ECO:0000256" key="1">
    <source>
        <dbReference type="ARBA" id="ARBA00004651"/>
    </source>
</evidence>
<evidence type="ECO:0000256" key="7">
    <source>
        <dbReference type="ARBA" id="ARBA00023010"/>
    </source>
</evidence>
<gene>
    <name evidence="9" type="primary">secF</name>
    <name evidence="11" type="ORF">SAMN05216210_2585</name>
</gene>
<evidence type="ECO:0000256" key="2">
    <source>
        <dbReference type="ARBA" id="ARBA00022448"/>
    </source>
</evidence>
<comment type="subunit">
    <text evidence="9">Forms a complex with SecD. Part of the essential Sec protein translocation apparatus which comprises SecA, SecYEG and auxiliary proteins SecDF-YajC and YidC.</text>
</comment>
<comment type="function">
    <text evidence="9">Part of the Sec protein translocase complex. Interacts with the SecYEG preprotein conducting channel. SecDF uses the proton motive force (PMF) to complete protein translocation after the ATP-dependent function of SecA.</text>
</comment>
<keyword evidence="2 9" id="KW-0813">Transport</keyword>
<dbReference type="Pfam" id="PF07549">
    <property type="entry name" value="Sec_GG"/>
    <property type="match status" value="1"/>
</dbReference>
<dbReference type="SUPFAM" id="SSF82866">
    <property type="entry name" value="Multidrug efflux transporter AcrB transmembrane domain"/>
    <property type="match status" value="1"/>
</dbReference>
<dbReference type="GO" id="GO:0043952">
    <property type="term" value="P:protein transport by the Sec complex"/>
    <property type="evidence" value="ECO:0007669"/>
    <property type="project" value="UniProtKB-UniRule"/>
</dbReference>
<keyword evidence="3 9" id="KW-1003">Cell membrane</keyword>
<dbReference type="Pfam" id="PF02355">
    <property type="entry name" value="SecD_SecF_C"/>
    <property type="match status" value="1"/>
</dbReference>
<evidence type="ECO:0000256" key="3">
    <source>
        <dbReference type="ARBA" id="ARBA00022475"/>
    </source>
</evidence>
<feature type="transmembrane region" description="Helical" evidence="9">
    <location>
        <begin position="155"/>
        <end position="176"/>
    </location>
</feature>
<keyword evidence="8 9" id="KW-0472">Membrane</keyword>
<dbReference type="InterPro" id="IPR022645">
    <property type="entry name" value="SecD/SecF_bac"/>
</dbReference>
<dbReference type="Gene3D" id="1.20.1640.10">
    <property type="entry name" value="Multidrug efflux transporter AcrB transmembrane domain"/>
    <property type="match status" value="1"/>
</dbReference>